<evidence type="ECO:0000313" key="2">
    <source>
        <dbReference type="Proteomes" id="UP000183832"/>
    </source>
</evidence>
<evidence type="ECO:0000313" key="1">
    <source>
        <dbReference type="EMBL" id="CRK94532.1"/>
    </source>
</evidence>
<gene>
    <name evidence="1" type="ORF">CLUMA_CG008035</name>
</gene>
<dbReference type="AlphaFoldDB" id="A0A1J1I4L0"/>
<sequence length="118" mass="13673">MLNRREGTIRGRNLVASKDELRFEKGFEAVSKFKQATQLGWKLPSKNVAPTMFLVHQCTVLKPGAHKRRECEELVNIEAKTKSNKRERKCFSLRLMSEGAVMKKMKQDSQNVRIERPL</sequence>
<keyword evidence="2" id="KW-1185">Reference proteome</keyword>
<protein>
    <submittedName>
        <fullName evidence="1">CLUMA_CG008035, isoform A</fullName>
    </submittedName>
</protein>
<proteinExistence type="predicted"/>
<accession>A0A1J1I4L0</accession>
<dbReference type="Proteomes" id="UP000183832">
    <property type="component" value="Unassembled WGS sequence"/>
</dbReference>
<reference evidence="1 2" key="1">
    <citation type="submission" date="2015-04" db="EMBL/GenBank/DDBJ databases">
        <authorList>
            <person name="Syromyatnikov M.Y."/>
            <person name="Popov V.N."/>
        </authorList>
    </citation>
    <scope>NUCLEOTIDE SEQUENCE [LARGE SCALE GENOMIC DNA]</scope>
</reference>
<dbReference type="EMBL" id="CVRI01000039">
    <property type="protein sequence ID" value="CRK94532.1"/>
    <property type="molecule type" value="Genomic_DNA"/>
</dbReference>
<organism evidence="1 2">
    <name type="scientific">Clunio marinus</name>
    <dbReference type="NCBI Taxonomy" id="568069"/>
    <lineage>
        <taxon>Eukaryota</taxon>
        <taxon>Metazoa</taxon>
        <taxon>Ecdysozoa</taxon>
        <taxon>Arthropoda</taxon>
        <taxon>Hexapoda</taxon>
        <taxon>Insecta</taxon>
        <taxon>Pterygota</taxon>
        <taxon>Neoptera</taxon>
        <taxon>Endopterygota</taxon>
        <taxon>Diptera</taxon>
        <taxon>Nematocera</taxon>
        <taxon>Chironomoidea</taxon>
        <taxon>Chironomidae</taxon>
        <taxon>Clunio</taxon>
    </lineage>
</organism>
<name>A0A1J1I4L0_9DIPT</name>